<feature type="domain" description="Pyridine nucleotide-disulphide oxidoreductase dimerisation" evidence="1">
    <location>
        <begin position="9"/>
        <end position="74"/>
    </location>
</feature>
<comment type="caution">
    <text evidence="2">The sequence shown here is derived from an EMBL/GenBank/DDBJ whole genome shotgun (WGS) entry which is preliminary data.</text>
</comment>
<protein>
    <recommendedName>
        <fullName evidence="1">Pyridine nucleotide-disulphide oxidoreductase dimerisation domain-containing protein</fullName>
    </recommendedName>
</protein>
<dbReference type="SUPFAM" id="SSF55424">
    <property type="entry name" value="FAD/NAD-linked reductases, dimerisation (C-terminal) domain"/>
    <property type="match status" value="1"/>
</dbReference>
<dbReference type="AlphaFoldDB" id="A0A4U6S6A1"/>
<gene>
    <name evidence="2" type="ORF">FDV58_03305</name>
</gene>
<dbReference type="InterPro" id="IPR016156">
    <property type="entry name" value="FAD/NAD-linked_Rdtase_dimer_sf"/>
</dbReference>
<dbReference type="EMBL" id="SZZP01000002">
    <property type="protein sequence ID" value="TKV83279.1"/>
    <property type="molecule type" value="Genomic_DNA"/>
</dbReference>
<dbReference type="Proteomes" id="UP000305095">
    <property type="component" value="Unassembled WGS sequence"/>
</dbReference>
<evidence type="ECO:0000313" key="2">
    <source>
        <dbReference type="EMBL" id="TKV83279.1"/>
    </source>
</evidence>
<evidence type="ECO:0000313" key="3">
    <source>
        <dbReference type="Proteomes" id="UP000305095"/>
    </source>
</evidence>
<proteinExistence type="predicted"/>
<name>A0A4U6S6A1_BRAEL</name>
<accession>A0A4U6S6A1</accession>
<reference evidence="2 3" key="1">
    <citation type="submission" date="2019-05" db="EMBL/GenBank/DDBJ databases">
        <title>Draft Genome of Bradyrhizobium elkanii strain SEMIA 938, Used in Commercial Inoculants for Lupinus spp. in Brazil.</title>
        <authorList>
            <person name="Hungria M."/>
            <person name="Delamuta J.R.M."/>
            <person name="Ribeiro R.A."/>
            <person name="Nogueira M.A."/>
        </authorList>
    </citation>
    <scope>NUCLEOTIDE SEQUENCE [LARGE SCALE GENOMIC DNA]</scope>
    <source>
        <strain evidence="2 3">Semia 938</strain>
    </source>
</reference>
<evidence type="ECO:0000259" key="1">
    <source>
        <dbReference type="Pfam" id="PF02852"/>
    </source>
</evidence>
<dbReference type="Pfam" id="PF02852">
    <property type="entry name" value="Pyr_redox_dim"/>
    <property type="match status" value="1"/>
</dbReference>
<organism evidence="2 3">
    <name type="scientific">Bradyrhizobium elkanii</name>
    <dbReference type="NCBI Taxonomy" id="29448"/>
    <lineage>
        <taxon>Bacteria</taxon>
        <taxon>Pseudomonadati</taxon>
        <taxon>Pseudomonadota</taxon>
        <taxon>Alphaproteobacteria</taxon>
        <taxon>Hyphomicrobiales</taxon>
        <taxon>Nitrobacteraceae</taxon>
        <taxon>Bradyrhizobium</taxon>
    </lineage>
</organism>
<dbReference type="Gene3D" id="3.30.390.30">
    <property type="match status" value="1"/>
</dbReference>
<sequence length="80" mass="8869">MMHDGFSVRTYAETVAWSKIIVDRGRDRILGAHFVGHASHELVNIFGLAMKFGIGASALREHVYAYPAFASEMEHILGHA</sequence>
<dbReference type="InterPro" id="IPR004099">
    <property type="entry name" value="Pyr_nucl-diS_OxRdtase_dimer"/>
</dbReference>